<gene>
    <name evidence="1" type="ORF">JOE21_001250</name>
</gene>
<protein>
    <submittedName>
        <fullName evidence="1">Uncharacterized protein</fullName>
    </submittedName>
</protein>
<comment type="caution">
    <text evidence="1">The sequence shown here is derived from an EMBL/GenBank/DDBJ whole genome shotgun (WGS) entry which is preliminary data.</text>
</comment>
<accession>A0ABU1IKF3</accession>
<sequence>MAHLSVQEISLWLTSRFGRSVGGQKEKDEERPHQDWDDLSRASLVILWGLLVYPRLDPDWRERDSSVDLNEVYRLFREHLGSNDQWETLIRTLQRHDYIRFRPDDRVVAGTRLWTAVDASRMYPLFRRSVLYRKRSRDHQKDENC</sequence>
<dbReference type="RefSeq" id="WP_309863640.1">
    <property type="nucleotide sequence ID" value="NZ_JAVDQG010000002.1"/>
</dbReference>
<evidence type="ECO:0000313" key="1">
    <source>
        <dbReference type="EMBL" id="MDR6225259.1"/>
    </source>
</evidence>
<evidence type="ECO:0000313" key="2">
    <source>
        <dbReference type="Proteomes" id="UP001185012"/>
    </source>
</evidence>
<keyword evidence="2" id="KW-1185">Reference proteome</keyword>
<dbReference type="Proteomes" id="UP001185012">
    <property type="component" value="Unassembled WGS sequence"/>
</dbReference>
<proteinExistence type="predicted"/>
<name>A0ABU1IKF3_9BACL</name>
<dbReference type="EMBL" id="JAVDQG010000002">
    <property type="protein sequence ID" value="MDR6225259.1"/>
    <property type="molecule type" value="Genomic_DNA"/>
</dbReference>
<reference evidence="1 2" key="1">
    <citation type="submission" date="2023-07" db="EMBL/GenBank/DDBJ databases">
        <title>Genomic Encyclopedia of Type Strains, Phase IV (KMG-IV): sequencing the most valuable type-strain genomes for metagenomic binning, comparative biology and taxonomic classification.</title>
        <authorList>
            <person name="Goeker M."/>
        </authorList>
    </citation>
    <scope>NUCLEOTIDE SEQUENCE [LARGE SCALE GENOMIC DNA]</scope>
    <source>
        <strain evidence="1 2">DSM 45903</strain>
    </source>
</reference>
<organism evidence="1 2">
    <name type="scientific">Desmospora profundinema</name>
    <dbReference type="NCBI Taxonomy" id="1571184"/>
    <lineage>
        <taxon>Bacteria</taxon>
        <taxon>Bacillati</taxon>
        <taxon>Bacillota</taxon>
        <taxon>Bacilli</taxon>
        <taxon>Bacillales</taxon>
        <taxon>Thermoactinomycetaceae</taxon>
        <taxon>Desmospora</taxon>
    </lineage>
</organism>